<gene>
    <name evidence="11" type="ORF">PVAR5_5726</name>
</gene>
<feature type="compositionally biased region" description="Polar residues" evidence="8">
    <location>
        <begin position="767"/>
        <end position="785"/>
    </location>
</feature>
<feature type="compositionally biased region" description="Low complexity" evidence="8">
    <location>
        <begin position="906"/>
        <end position="916"/>
    </location>
</feature>
<dbReference type="InParanoid" id="V5G854"/>
<evidence type="ECO:0000256" key="5">
    <source>
        <dbReference type="ARBA" id="ARBA00023242"/>
    </source>
</evidence>
<organism evidence="11 12">
    <name type="scientific">Byssochlamys spectabilis (strain No. 5 / NBRC 109023)</name>
    <name type="common">Paecilomyces variotii</name>
    <dbReference type="NCBI Taxonomy" id="1356009"/>
    <lineage>
        <taxon>Eukaryota</taxon>
        <taxon>Fungi</taxon>
        <taxon>Dikarya</taxon>
        <taxon>Ascomycota</taxon>
        <taxon>Pezizomycotina</taxon>
        <taxon>Eurotiomycetes</taxon>
        <taxon>Eurotiomycetidae</taxon>
        <taxon>Eurotiales</taxon>
        <taxon>Thermoascaceae</taxon>
        <taxon>Paecilomyces</taxon>
    </lineage>
</organism>
<sequence length="1157" mass="128173">MSYYDVDAILTDAQKLPCTFELEVPGLGILDGNPGENIKAGTRVDLPLWLGEMLSIGARLGTSRLVSLDLPSALSERVMNALKADPRTVDLRTLAPHFYSLGVRILELFEEEEMVDILTDTFKKRAAEIADHAHNPRGALGDGAEFLRGLDETERQLFRIAHDSAKEMRTSVEPTLESSERDGSGRPQAWFGHAADGSAIAVAAFDIFQCLLSGSPDLFQVSCSMSVSGPEELFTMESMTWLTIDDSDTDDSSYDATQSPSRSRFHSRAGTHTPPPKLNTEMGRFSREQSPLTTTRPSSPSRFDSKGSETPTSPMVNPTSALLQGLIKEQRASRGSSRRAVSEVADDIATATPPSTQSQEDSQSEKQRKVNSALSAGLRQPREMGFREMDQYVSKINKLNFDLKLEVFHRTQQVAALEKKLERMQELEEELERMRGLEDELQELRGVEEHNQRLRDSNEQLRLELDKRDHAVTEAVELICQLETRIEEMEGGRHDSRPPTARLSRDDDYKDQEPATPQVSTPRAQMIVDIPERSSSIRGTRIRQLQKDSFESIYPKRAPSFLRDESKSASALRSLYSGKEPKTHHAPSIMTRSESWQSSYQPSEPDSPRLSALSECSDLKPEDDSAIKKDGFDELNLAPQPSPEDVESKIARINRWIPPRPEIFQRPTSARNRAVSDVSWMRSGLENHTGAKREPKSSDSNSLDAAVFGGGRLPPTPDTMSTSHAGMRNSSNGSVVAEKSRVDQAPLYLRRKLQRPSSAGDMALRPSTATTGISDSMETSFSELSQRGLTVRTQDEYPTMLPFFGQGTSKVHRLLGPGSPANPRLTSYGGDLMLNGEGIEEATRESDDYTPSLQSAASELTSTQYGPPSSPPLTPDDWLEAAKHGPRSRKEGSRRSSEEETEVMEPTLDPDFLPTTPEHRAGFLTTKRATEEPQLPRNSLRLRGWGSSPINSETQTRRRISLRPPFFNRLRSNSKSLQQSPMSDPVEQDDMDDGAPSPIVPKTRTPSAAKRAQTIQDTAGDPTARVEEASRELTNKILARPFTEADRPSTSNGGEYNNKRRSSIGLFGWMKGKDSQPSSPVTPGRFSRARDRSSSVVSSRPPSVLTTSAMEPASMAPNETVSPAKAKRFSSGEVDLQGRARYVERRARKMAEQIDRS</sequence>
<dbReference type="InterPro" id="IPR055221">
    <property type="entry name" value="PSF3_N"/>
</dbReference>
<evidence type="ECO:0000256" key="8">
    <source>
        <dbReference type="SAM" id="MobiDB-lite"/>
    </source>
</evidence>
<dbReference type="InterPro" id="IPR036224">
    <property type="entry name" value="GINS_bundle-like_dom_sf"/>
</dbReference>
<dbReference type="SUPFAM" id="SSF160059">
    <property type="entry name" value="PriA/YqbF domain"/>
    <property type="match status" value="1"/>
</dbReference>
<dbReference type="Proteomes" id="UP000018001">
    <property type="component" value="Unassembled WGS sequence"/>
</dbReference>
<proteinExistence type="inferred from homology"/>
<evidence type="ECO:0000259" key="10">
    <source>
        <dbReference type="Pfam" id="PF22466"/>
    </source>
</evidence>
<evidence type="ECO:0000313" key="11">
    <source>
        <dbReference type="EMBL" id="GAD97057.1"/>
    </source>
</evidence>
<comment type="subunit">
    <text evidence="6">Component of the GINS complex.</text>
</comment>
<dbReference type="InterPro" id="IPR010492">
    <property type="entry name" value="GINS_Psf3"/>
</dbReference>
<feature type="region of interest" description="Disordered" evidence="8">
    <location>
        <begin position="686"/>
        <end position="739"/>
    </location>
</feature>
<dbReference type="PANTHER" id="PTHR22768">
    <property type="entry name" value="DNA REPLICATION COMPLEX GINS PROTEIN PSF3"/>
    <property type="match status" value="1"/>
</dbReference>
<feature type="coiled-coil region" evidence="7">
    <location>
        <begin position="410"/>
        <end position="467"/>
    </location>
</feature>
<feature type="compositionally biased region" description="Polar residues" evidence="8">
    <location>
        <begin position="352"/>
        <end position="361"/>
    </location>
</feature>
<accession>V5G854</accession>
<evidence type="ECO:0000256" key="6">
    <source>
        <dbReference type="RuleBase" id="RU367161"/>
    </source>
</evidence>
<dbReference type="AlphaFoldDB" id="V5G854"/>
<evidence type="ECO:0000256" key="7">
    <source>
        <dbReference type="SAM" id="Coils"/>
    </source>
</evidence>
<keyword evidence="12" id="KW-1185">Reference proteome</keyword>
<feature type="compositionally biased region" description="Basic and acidic residues" evidence="8">
    <location>
        <begin position="617"/>
        <end position="632"/>
    </location>
</feature>
<comment type="caution">
    <text evidence="11">The sequence shown here is derived from an EMBL/GenBank/DDBJ whole genome shotgun (WGS) entry which is preliminary data.</text>
</comment>
<feature type="domain" description="DNA replication complex GINS protein PSF3 N-terminal" evidence="10">
    <location>
        <begin position="4"/>
        <end position="55"/>
    </location>
</feature>
<evidence type="ECO:0000256" key="2">
    <source>
        <dbReference type="ARBA" id="ARBA00006343"/>
    </source>
</evidence>
<feature type="compositionally biased region" description="Low complexity" evidence="8">
    <location>
        <begin position="333"/>
        <end position="343"/>
    </location>
</feature>
<feature type="compositionally biased region" description="Polar residues" evidence="8">
    <location>
        <begin position="590"/>
        <end position="604"/>
    </location>
</feature>
<dbReference type="SUPFAM" id="SSF158573">
    <property type="entry name" value="GINS helical bundle-like"/>
    <property type="match status" value="1"/>
</dbReference>
<evidence type="ECO:0000313" key="12">
    <source>
        <dbReference type="Proteomes" id="UP000018001"/>
    </source>
</evidence>
<dbReference type="PANTHER" id="PTHR22768:SF0">
    <property type="entry name" value="DNA REPLICATION COMPLEX GINS PROTEIN PSF3"/>
    <property type="match status" value="1"/>
</dbReference>
<reference evidence="12" key="1">
    <citation type="journal article" date="2014" name="Genome Announc.">
        <title>Draft genome sequence of the formaldehyde-resistant fungus Byssochlamys spectabilis No. 5 (anamorph Paecilomyces variotii No. 5) (NBRC109023).</title>
        <authorList>
            <person name="Oka T."/>
            <person name="Ekino K."/>
            <person name="Fukuda K."/>
            <person name="Nomura Y."/>
        </authorList>
    </citation>
    <scope>NUCLEOTIDE SEQUENCE [LARGE SCALE GENOMIC DNA]</scope>
    <source>
        <strain evidence="12">No. 5 / NBRC 109023</strain>
    </source>
</reference>
<name>V5G854_BYSSN</name>
<feature type="region of interest" description="Disordered" evidence="8">
    <location>
        <begin position="754"/>
        <end position="785"/>
    </location>
</feature>
<feature type="domain" description="GINS subunit" evidence="9">
    <location>
        <begin position="74"/>
        <end position="171"/>
    </location>
</feature>
<feature type="compositionally biased region" description="Polar residues" evidence="8">
    <location>
        <begin position="849"/>
        <end position="867"/>
    </location>
</feature>
<dbReference type="Pfam" id="PF22466">
    <property type="entry name" value="PSF3_N"/>
    <property type="match status" value="1"/>
</dbReference>
<feature type="region of interest" description="Disordered" evidence="8">
    <location>
        <begin position="843"/>
        <end position="1133"/>
    </location>
</feature>
<dbReference type="CDD" id="cd11713">
    <property type="entry name" value="GINS_A_psf3"/>
    <property type="match status" value="1"/>
</dbReference>
<feature type="region of interest" description="Disordered" evidence="8">
    <location>
        <begin position="168"/>
        <end position="189"/>
    </location>
</feature>
<feature type="compositionally biased region" description="Basic and acidic residues" evidence="8">
    <location>
        <begin position="489"/>
        <end position="513"/>
    </location>
</feature>
<dbReference type="OrthoDB" id="10251744at2759"/>
<protein>
    <recommendedName>
        <fullName evidence="3 6">DNA replication complex GINS protein PSF3</fullName>
    </recommendedName>
</protein>
<keyword evidence="4 6" id="KW-0235">DNA replication</keyword>
<feature type="compositionally biased region" description="Low complexity" evidence="8">
    <location>
        <begin position="290"/>
        <end position="302"/>
    </location>
</feature>
<dbReference type="EMBL" id="BAUL01000183">
    <property type="protein sequence ID" value="GAD97057.1"/>
    <property type="molecule type" value="Genomic_DNA"/>
</dbReference>
<dbReference type="CDD" id="cd21693">
    <property type="entry name" value="GINS_B_Psf3"/>
    <property type="match status" value="1"/>
</dbReference>
<feature type="region of interest" description="Disordered" evidence="8">
    <location>
        <begin position="576"/>
        <end position="647"/>
    </location>
</feature>
<evidence type="ECO:0000256" key="1">
    <source>
        <dbReference type="ARBA" id="ARBA00004123"/>
    </source>
</evidence>
<feature type="region of interest" description="Disordered" evidence="8">
    <location>
        <begin position="489"/>
        <end position="542"/>
    </location>
</feature>
<dbReference type="InterPro" id="IPR038437">
    <property type="entry name" value="GINS_Psf3_sf"/>
</dbReference>
<dbReference type="GO" id="GO:0000811">
    <property type="term" value="C:GINS complex"/>
    <property type="evidence" value="ECO:0007669"/>
    <property type="project" value="UniProtKB-UniRule"/>
</dbReference>
<feature type="compositionally biased region" description="Polar residues" evidence="8">
    <location>
        <begin position="308"/>
        <end position="322"/>
    </location>
</feature>
<comment type="similarity">
    <text evidence="2 6">Belongs to the GINS3/PSF3 family.</text>
</comment>
<dbReference type="eggNOG" id="KOG1106">
    <property type="taxonomic scope" value="Eukaryota"/>
</dbReference>
<dbReference type="HOGENOM" id="CLU_008534_0_0_1"/>
<evidence type="ECO:0000256" key="4">
    <source>
        <dbReference type="ARBA" id="ARBA00022705"/>
    </source>
</evidence>
<dbReference type="GO" id="GO:1902975">
    <property type="term" value="P:mitotic DNA replication initiation"/>
    <property type="evidence" value="ECO:0007669"/>
    <property type="project" value="TreeGrafter"/>
</dbReference>
<dbReference type="Gene3D" id="1.20.58.2050">
    <property type="match status" value="1"/>
</dbReference>
<comment type="subcellular location">
    <subcellularLocation>
        <location evidence="1 6">Nucleus</location>
    </subcellularLocation>
</comment>
<feature type="compositionally biased region" description="Low complexity" evidence="8">
    <location>
        <begin position="1094"/>
        <end position="1104"/>
    </location>
</feature>
<feature type="compositionally biased region" description="Polar residues" evidence="8">
    <location>
        <begin position="718"/>
        <end position="734"/>
    </location>
</feature>
<evidence type="ECO:0000256" key="3">
    <source>
        <dbReference type="ARBA" id="ARBA00015140"/>
    </source>
</evidence>
<comment type="function">
    <text evidence="6">The GINS complex plays an essential role in the initiation of DNA replication.</text>
</comment>
<feature type="region of interest" description="Disordered" evidence="8">
    <location>
        <begin position="245"/>
        <end position="377"/>
    </location>
</feature>
<keyword evidence="7" id="KW-0175">Coiled coil</keyword>
<dbReference type="InterPro" id="IPR021151">
    <property type="entry name" value="GINS_A"/>
</dbReference>
<evidence type="ECO:0000259" key="9">
    <source>
        <dbReference type="Pfam" id="PF05916"/>
    </source>
</evidence>
<feature type="compositionally biased region" description="Basic and acidic residues" evidence="8">
    <location>
        <begin position="880"/>
        <end position="898"/>
    </location>
</feature>
<feature type="compositionally biased region" description="Polar residues" evidence="8">
    <location>
        <begin position="970"/>
        <end position="982"/>
    </location>
</feature>
<keyword evidence="5 6" id="KW-0539">Nucleus</keyword>
<dbReference type="Pfam" id="PF05916">
    <property type="entry name" value="Sld5"/>
    <property type="match status" value="1"/>
</dbReference>
<feature type="compositionally biased region" description="Basic and acidic residues" evidence="8">
    <location>
        <begin position="1024"/>
        <end position="1034"/>
    </location>
</feature>